<feature type="transmembrane region" description="Helical" evidence="5">
    <location>
        <begin position="12"/>
        <end position="34"/>
    </location>
</feature>
<dbReference type="OrthoDB" id="9810556at2"/>
<dbReference type="RefSeq" id="WP_146984180.1">
    <property type="nucleotide sequence ID" value="NZ_VITY01000001.1"/>
</dbReference>
<organism evidence="7 8">
    <name type="scientific">Bradyrhizobium macuxiense</name>
    <dbReference type="NCBI Taxonomy" id="1755647"/>
    <lineage>
        <taxon>Bacteria</taxon>
        <taxon>Pseudomonadati</taxon>
        <taxon>Pseudomonadota</taxon>
        <taxon>Alphaproteobacteria</taxon>
        <taxon>Hyphomicrobiales</taxon>
        <taxon>Nitrobacteraceae</taxon>
        <taxon>Bradyrhizobium</taxon>
    </lineage>
</organism>
<dbReference type="InterPro" id="IPR037185">
    <property type="entry name" value="EmrE-like"/>
</dbReference>
<accession>A0A560MI01</accession>
<keyword evidence="2 5" id="KW-0812">Transmembrane</keyword>
<dbReference type="Pfam" id="PF00892">
    <property type="entry name" value="EamA"/>
    <property type="match status" value="2"/>
</dbReference>
<feature type="domain" description="EamA" evidence="6">
    <location>
        <begin position="15"/>
        <end position="143"/>
    </location>
</feature>
<evidence type="ECO:0000256" key="1">
    <source>
        <dbReference type="ARBA" id="ARBA00004141"/>
    </source>
</evidence>
<feature type="transmembrane region" description="Helical" evidence="5">
    <location>
        <begin position="96"/>
        <end position="118"/>
    </location>
</feature>
<dbReference type="EMBL" id="VITY01000001">
    <property type="protein sequence ID" value="TWC06951.1"/>
    <property type="molecule type" value="Genomic_DNA"/>
</dbReference>
<dbReference type="GO" id="GO:0016020">
    <property type="term" value="C:membrane"/>
    <property type="evidence" value="ECO:0007669"/>
    <property type="project" value="UniProtKB-SubCell"/>
</dbReference>
<feature type="transmembrane region" description="Helical" evidence="5">
    <location>
        <begin position="130"/>
        <end position="150"/>
    </location>
</feature>
<dbReference type="InterPro" id="IPR000620">
    <property type="entry name" value="EamA_dom"/>
</dbReference>
<keyword evidence="4 5" id="KW-0472">Membrane</keyword>
<feature type="transmembrane region" description="Helical" evidence="5">
    <location>
        <begin position="218"/>
        <end position="238"/>
    </location>
</feature>
<feature type="transmembrane region" description="Helical" evidence="5">
    <location>
        <begin position="40"/>
        <end position="58"/>
    </location>
</feature>
<dbReference type="SUPFAM" id="SSF103481">
    <property type="entry name" value="Multidrug resistance efflux transporter EmrE"/>
    <property type="match status" value="2"/>
</dbReference>
<reference evidence="7 8" key="1">
    <citation type="submission" date="2019-06" db="EMBL/GenBank/DDBJ databases">
        <title>Genomic Encyclopedia of Type Strains, Phase IV (KMG-V): Genome sequencing to study the core and pangenomes of soil and plant-associated prokaryotes.</title>
        <authorList>
            <person name="Whitman W."/>
        </authorList>
    </citation>
    <scope>NUCLEOTIDE SEQUENCE [LARGE SCALE GENOMIC DNA]</scope>
    <source>
        <strain evidence="7 8">BR 10355</strain>
    </source>
</reference>
<evidence type="ECO:0000256" key="3">
    <source>
        <dbReference type="ARBA" id="ARBA00022989"/>
    </source>
</evidence>
<dbReference type="PANTHER" id="PTHR32322">
    <property type="entry name" value="INNER MEMBRANE TRANSPORTER"/>
    <property type="match status" value="1"/>
</dbReference>
<evidence type="ECO:0000259" key="6">
    <source>
        <dbReference type="Pfam" id="PF00892"/>
    </source>
</evidence>
<feature type="transmembrane region" description="Helical" evidence="5">
    <location>
        <begin position="70"/>
        <end position="90"/>
    </location>
</feature>
<dbReference type="PANTHER" id="PTHR32322:SF9">
    <property type="entry name" value="AMINO-ACID METABOLITE EFFLUX PUMP-RELATED"/>
    <property type="match status" value="1"/>
</dbReference>
<gene>
    <name evidence="7" type="ORF">FBZ93_101242</name>
</gene>
<keyword evidence="3 5" id="KW-1133">Transmembrane helix</keyword>
<comment type="subcellular location">
    <subcellularLocation>
        <location evidence="1">Membrane</location>
        <topology evidence="1">Multi-pass membrane protein</topology>
    </subcellularLocation>
</comment>
<protein>
    <submittedName>
        <fullName evidence="7">Threonine/homoserine efflux transporter RhtA</fullName>
    </submittedName>
</protein>
<feature type="transmembrane region" description="Helical" evidence="5">
    <location>
        <begin position="250"/>
        <end position="267"/>
    </location>
</feature>
<feature type="transmembrane region" description="Helical" evidence="5">
    <location>
        <begin position="273"/>
        <end position="291"/>
    </location>
</feature>
<dbReference type="STRING" id="1755647.AS156_00360"/>
<evidence type="ECO:0000313" key="7">
    <source>
        <dbReference type="EMBL" id="TWC06951.1"/>
    </source>
</evidence>
<feature type="transmembrane region" description="Helical" evidence="5">
    <location>
        <begin position="187"/>
        <end position="206"/>
    </location>
</feature>
<sequence>MPSTDNRIDRRDWGLLGLLSVLWGGSFFFNGVILRELPPLTLVLLRVVLGTIILLPLLRAAKIEWPRGASAWAPFFAMGLFNNVLPFSLIVFGQTYIPSGLASILNATTPLFAVIIMAAAGEEKLQARRVAGVVVGLIGVAILHGDALGFESRQGIGILLCLAGAFSYGVAALVGRRLPQRVPPLGTATFQMMTSAVMMAPIAALTDRPWLLPMPHPTTWLAVLGLAALSTALAYIVFFQILQRSGATNVMLVTLLIPVTAMLLGYLVLGEPIAPREIIGALVISSALLLIDGRVLGWFSRAPASTPHTIR</sequence>
<comment type="caution">
    <text evidence="7">The sequence shown here is derived from an EMBL/GenBank/DDBJ whole genome shotgun (WGS) entry which is preliminary data.</text>
</comment>
<proteinExistence type="predicted"/>
<evidence type="ECO:0000256" key="4">
    <source>
        <dbReference type="ARBA" id="ARBA00023136"/>
    </source>
</evidence>
<dbReference type="Proteomes" id="UP000321304">
    <property type="component" value="Unassembled WGS sequence"/>
</dbReference>
<evidence type="ECO:0000256" key="5">
    <source>
        <dbReference type="SAM" id="Phobius"/>
    </source>
</evidence>
<evidence type="ECO:0000313" key="8">
    <source>
        <dbReference type="Proteomes" id="UP000321304"/>
    </source>
</evidence>
<dbReference type="AlphaFoldDB" id="A0A560MI01"/>
<name>A0A560MI01_9BRAD</name>
<feature type="transmembrane region" description="Helical" evidence="5">
    <location>
        <begin position="156"/>
        <end position="175"/>
    </location>
</feature>
<dbReference type="InterPro" id="IPR050638">
    <property type="entry name" value="AA-Vitamin_Transporters"/>
</dbReference>
<evidence type="ECO:0000256" key="2">
    <source>
        <dbReference type="ARBA" id="ARBA00022692"/>
    </source>
</evidence>
<keyword evidence="8" id="KW-1185">Reference proteome</keyword>
<feature type="domain" description="EamA" evidence="6">
    <location>
        <begin position="156"/>
        <end position="291"/>
    </location>
</feature>